<evidence type="ECO:0000256" key="11">
    <source>
        <dbReference type="ARBA" id="ARBA00023180"/>
    </source>
</evidence>
<protein>
    <recommendedName>
        <fullName evidence="14">Olfactory receptor</fullName>
    </recommendedName>
</protein>
<keyword evidence="11" id="KW-0325">Glycoprotein</keyword>
<evidence type="ECO:0000313" key="16">
    <source>
        <dbReference type="Ensembl" id="ENSEEEP00000054435.1"/>
    </source>
</evidence>
<dbReference type="PROSITE" id="PS00237">
    <property type="entry name" value="G_PROTEIN_RECEP_F1_1"/>
    <property type="match status" value="1"/>
</dbReference>
<dbReference type="Proteomes" id="UP000314983">
    <property type="component" value="Chromosome 15"/>
</dbReference>
<keyword evidence="4 13" id="KW-0812">Transmembrane</keyword>
<feature type="transmembrane region" description="Helical" evidence="14">
    <location>
        <begin position="274"/>
        <end position="296"/>
    </location>
</feature>
<keyword evidence="10 13" id="KW-0675">Receptor</keyword>
<keyword evidence="9" id="KW-1015">Disulfide bond</keyword>
<evidence type="ECO:0000256" key="10">
    <source>
        <dbReference type="ARBA" id="ARBA00023170"/>
    </source>
</evidence>
<evidence type="ECO:0000313" key="17">
    <source>
        <dbReference type="Proteomes" id="UP000314983"/>
    </source>
</evidence>
<comment type="subcellular location">
    <subcellularLocation>
        <location evidence="1 14">Cell membrane</location>
        <topology evidence="1 14">Multi-pass membrane protein</topology>
    </subcellularLocation>
</comment>
<evidence type="ECO:0000256" key="3">
    <source>
        <dbReference type="ARBA" id="ARBA00022606"/>
    </source>
</evidence>
<dbReference type="GeneTree" id="ENSGT00940000161369"/>
<accession>A0AAY5EBY7</accession>
<feature type="transmembrane region" description="Helical" evidence="14">
    <location>
        <begin position="60"/>
        <end position="80"/>
    </location>
</feature>
<keyword evidence="2 14" id="KW-1003">Cell membrane</keyword>
<dbReference type="Pfam" id="PF13853">
    <property type="entry name" value="7tm_4"/>
    <property type="match status" value="1"/>
</dbReference>
<dbReference type="PROSITE" id="PS50262">
    <property type="entry name" value="G_PROTEIN_RECEP_F1_2"/>
    <property type="match status" value="1"/>
</dbReference>
<reference evidence="16 17" key="1">
    <citation type="submission" date="2020-05" db="EMBL/GenBank/DDBJ databases">
        <title>Electrophorus electricus (electric eel) genome, fEleEle1, primary haplotype.</title>
        <authorList>
            <person name="Myers G."/>
            <person name="Meyer A."/>
            <person name="Fedrigo O."/>
            <person name="Formenti G."/>
            <person name="Rhie A."/>
            <person name="Tracey A."/>
            <person name="Sims Y."/>
            <person name="Jarvis E.D."/>
        </authorList>
    </citation>
    <scope>NUCLEOTIDE SEQUENCE [LARGE SCALE GENOMIC DNA]</scope>
</reference>
<dbReference type="AlphaFoldDB" id="A0AAY5EBY7"/>
<dbReference type="GO" id="GO:0004984">
    <property type="term" value="F:olfactory receptor activity"/>
    <property type="evidence" value="ECO:0007669"/>
    <property type="project" value="InterPro"/>
</dbReference>
<organism evidence="16 17">
    <name type="scientific">Electrophorus electricus</name>
    <name type="common">Electric eel</name>
    <name type="synonym">Gymnotus electricus</name>
    <dbReference type="NCBI Taxonomy" id="8005"/>
    <lineage>
        <taxon>Eukaryota</taxon>
        <taxon>Metazoa</taxon>
        <taxon>Chordata</taxon>
        <taxon>Craniata</taxon>
        <taxon>Vertebrata</taxon>
        <taxon>Euteleostomi</taxon>
        <taxon>Actinopterygii</taxon>
        <taxon>Neopterygii</taxon>
        <taxon>Teleostei</taxon>
        <taxon>Ostariophysi</taxon>
        <taxon>Gymnotiformes</taxon>
        <taxon>Gymnotoidei</taxon>
        <taxon>Gymnotidae</taxon>
        <taxon>Electrophorus</taxon>
    </lineage>
</organism>
<dbReference type="InterPro" id="IPR000276">
    <property type="entry name" value="GPCR_Rhodpsn"/>
</dbReference>
<evidence type="ECO:0000256" key="6">
    <source>
        <dbReference type="ARBA" id="ARBA00022989"/>
    </source>
</evidence>
<dbReference type="InterPro" id="IPR000725">
    <property type="entry name" value="Olfact_rcpt"/>
</dbReference>
<feature type="transmembrane region" description="Helical" evidence="14">
    <location>
        <begin position="100"/>
        <end position="122"/>
    </location>
</feature>
<proteinExistence type="inferred from homology"/>
<dbReference type="FunFam" id="1.20.1070.10:FF:000024">
    <property type="entry name" value="Olfactory receptor"/>
    <property type="match status" value="1"/>
</dbReference>
<dbReference type="PRINTS" id="PR00237">
    <property type="entry name" value="GPCRRHODOPSN"/>
</dbReference>
<feature type="transmembrane region" description="Helical" evidence="14">
    <location>
        <begin position="202"/>
        <end position="228"/>
    </location>
</feature>
<dbReference type="Gene3D" id="1.20.1070.10">
    <property type="entry name" value="Rhodopsin 7-helix transmembrane proteins"/>
    <property type="match status" value="1"/>
</dbReference>
<keyword evidence="17" id="KW-1185">Reference proteome</keyword>
<reference evidence="16" key="2">
    <citation type="submission" date="2025-08" db="UniProtKB">
        <authorList>
            <consortium name="Ensembl"/>
        </authorList>
    </citation>
    <scope>IDENTIFICATION</scope>
</reference>
<evidence type="ECO:0000256" key="13">
    <source>
        <dbReference type="RuleBase" id="RU000688"/>
    </source>
</evidence>
<dbReference type="InterPro" id="IPR017452">
    <property type="entry name" value="GPCR_Rhodpsn_7TM"/>
</dbReference>
<evidence type="ECO:0000256" key="5">
    <source>
        <dbReference type="ARBA" id="ARBA00022725"/>
    </source>
</evidence>
<evidence type="ECO:0000256" key="1">
    <source>
        <dbReference type="ARBA" id="ARBA00004651"/>
    </source>
</evidence>
<evidence type="ECO:0000256" key="4">
    <source>
        <dbReference type="ARBA" id="ARBA00022692"/>
    </source>
</evidence>
<name>A0AAY5EBY7_ELEEL</name>
<keyword evidence="7 13" id="KW-0297">G-protein coupled receptor</keyword>
<feature type="domain" description="G-protein coupled receptors family 1 profile" evidence="15">
    <location>
        <begin position="43"/>
        <end position="294"/>
    </location>
</feature>
<dbReference type="PANTHER" id="PTHR24242">
    <property type="entry name" value="G-PROTEIN COUPLED RECEPTOR"/>
    <property type="match status" value="1"/>
</dbReference>
<feature type="transmembrane region" description="Helical" evidence="14">
    <location>
        <begin position="143"/>
        <end position="163"/>
    </location>
</feature>
<keyword evidence="3 14" id="KW-0716">Sensory transduction</keyword>
<gene>
    <name evidence="16" type="primary">LOC113568981</name>
</gene>
<keyword evidence="6 14" id="KW-1133">Transmembrane helix</keyword>
<dbReference type="GO" id="GO:0005886">
    <property type="term" value="C:plasma membrane"/>
    <property type="evidence" value="ECO:0007669"/>
    <property type="project" value="UniProtKB-SubCell"/>
</dbReference>
<keyword evidence="8 14" id="KW-0472">Membrane</keyword>
<dbReference type="SUPFAM" id="SSF81321">
    <property type="entry name" value="Family A G protein-coupled receptor-like"/>
    <property type="match status" value="1"/>
</dbReference>
<feature type="transmembrane region" description="Helical" evidence="14">
    <location>
        <begin position="240"/>
        <end position="262"/>
    </location>
</feature>
<dbReference type="Ensembl" id="ENSEEET00000060858.1">
    <property type="protein sequence ID" value="ENSEEEP00000054435.1"/>
    <property type="gene ID" value="ENSEEEG00000026233.1"/>
</dbReference>
<keyword evidence="5 14" id="KW-0552">Olfaction</keyword>
<evidence type="ECO:0000256" key="8">
    <source>
        <dbReference type="ARBA" id="ARBA00023136"/>
    </source>
</evidence>
<comment type="similarity">
    <text evidence="13">Belongs to the G-protein coupled receptor 1 family.</text>
</comment>
<feature type="transmembrane region" description="Helical" evidence="14">
    <location>
        <begin position="25"/>
        <end position="48"/>
    </location>
</feature>
<sequence length="329" mass="37302">MVVRGNITTVKNFIIVGFPGLHTNYYGIVSAIMFLVYMCILIGNGIFLKLFSSEKCLRKPMYYIILNLVVCDVLFSTTTLPKIIARYWFNDGGISFLGCFIQMYFVHYLSSVNSFVLGIMAFDRYVAVCNPLRYTSIVKDSTIFILCIIAWLLAEPCVLMMVIRTYPLPYCSANTIINCYCDHVSITKLACTDRTPYGFPAFVFAMVVLLCPLAFILFSYSAIILAILRISTPHGRLKTLSTCSSQLIIIALFFLPRCFNYLSPYIGITFSPDIQILVILLYSLLPPMINPLIYCIRTKEVKKILSKNLASSFLFQFVKQKVHISTICN</sequence>
<evidence type="ECO:0000256" key="14">
    <source>
        <dbReference type="RuleBase" id="RU363047"/>
    </source>
</evidence>
<evidence type="ECO:0000256" key="12">
    <source>
        <dbReference type="ARBA" id="ARBA00023224"/>
    </source>
</evidence>
<evidence type="ECO:0000256" key="2">
    <source>
        <dbReference type="ARBA" id="ARBA00022475"/>
    </source>
</evidence>
<reference evidence="16" key="3">
    <citation type="submission" date="2025-09" db="UniProtKB">
        <authorList>
            <consortium name="Ensembl"/>
        </authorList>
    </citation>
    <scope>IDENTIFICATION</scope>
</reference>
<dbReference type="PRINTS" id="PR00245">
    <property type="entry name" value="OLFACTORYR"/>
</dbReference>
<evidence type="ECO:0000256" key="9">
    <source>
        <dbReference type="ARBA" id="ARBA00023157"/>
    </source>
</evidence>
<dbReference type="GO" id="GO:0004930">
    <property type="term" value="F:G protein-coupled receptor activity"/>
    <property type="evidence" value="ECO:0007669"/>
    <property type="project" value="UniProtKB-KW"/>
</dbReference>
<dbReference type="PANTHER" id="PTHR24242:SF359">
    <property type="entry name" value="ODORANT RECEPTOR-RELATED"/>
    <property type="match status" value="1"/>
</dbReference>
<evidence type="ECO:0000256" key="7">
    <source>
        <dbReference type="ARBA" id="ARBA00023040"/>
    </source>
</evidence>
<keyword evidence="12 13" id="KW-0807">Transducer</keyword>
<dbReference type="InterPro" id="IPR050939">
    <property type="entry name" value="Olfactory_GPCR1"/>
</dbReference>
<evidence type="ECO:0000259" key="15">
    <source>
        <dbReference type="PROSITE" id="PS50262"/>
    </source>
</evidence>